<dbReference type="Pfam" id="PF04765">
    <property type="entry name" value="TOD1_MUCI70"/>
    <property type="match status" value="1"/>
</dbReference>
<evidence type="ECO:0000259" key="1">
    <source>
        <dbReference type="Pfam" id="PF04765"/>
    </source>
</evidence>
<dbReference type="Proteomes" id="UP001180453">
    <property type="component" value="Unassembled WGS sequence"/>
</dbReference>
<evidence type="ECO:0000313" key="3">
    <source>
        <dbReference type="Proteomes" id="UP001180453"/>
    </source>
</evidence>
<dbReference type="PANTHER" id="PTHR12956:SF17">
    <property type="entry name" value="OS01G0749100 PROTEIN"/>
    <property type="match status" value="1"/>
</dbReference>
<dbReference type="EMBL" id="JAVDXU010000004">
    <property type="protein sequence ID" value="MDR7271925.1"/>
    <property type="molecule type" value="Genomic_DNA"/>
</dbReference>
<dbReference type="InterPro" id="IPR006852">
    <property type="entry name" value="TOD1_MUCI70"/>
</dbReference>
<comment type="caution">
    <text evidence="2">The sequence shown here is derived from an EMBL/GenBank/DDBJ whole genome shotgun (WGS) entry which is preliminary data.</text>
</comment>
<reference evidence="2 3" key="1">
    <citation type="submission" date="2023-07" db="EMBL/GenBank/DDBJ databases">
        <title>Sorghum-associated microbial communities from plants grown in Nebraska, USA.</title>
        <authorList>
            <person name="Schachtman D."/>
        </authorList>
    </citation>
    <scope>NUCLEOTIDE SEQUENCE [LARGE SCALE GENOMIC DNA]</scope>
    <source>
        <strain evidence="2 3">BE314</strain>
    </source>
</reference>
<keyword evidence="3" id="KW-1185">Reference proteome</keyword>
<dbReference type="PANTHER" id="PTHR12956">
    <property type="entry name" value="ALKALINE CERAMIDASE-RELATED"/>
    <property type="match status" value="1"/>
</dbReference>
<proteinExistence type="predicted"/>
<dbReference type="InterPro" id="IPR048354">
    <property type="entry name" value="TOD1_MUCI70_glycTrfase_dom"/>
</dbReference>
<organism evidence="2 3">
    <name type="scientific">Roseateles saccharophilus</name>
    <name type="common">Pseudomonas saccharophila</name>
    <dbReference type="NCBI Taxonomy" id="304"/>
    <lineage>
        <taxon>Bacteria</taxon>
        <taxon>Pseudomonadati</taxon>
        <taxon>Pseudomonadota</taxon>
        <taxon>Betaproteobacteria</taxon>
        <taxon>Burkholderiales</taxon>
        <taxon>Sphaerotilaceae</taxon>
        <taxon>Roseateles</taxon>
    </lineage>
</organism>
<gene>
    <name evidence="2" type="ORF">J2X20_004599</name>
</gene>
<accession>A0ABU1YUP1</accession>
<name>A0ABU1YUP1_ROSSA</name>
<feature type="domain" description="TOD1/MUCI70 glycosyltransferase-like" evidence="1">
    <location>
        <begin position="52"/>
        <end position="189"/>
    </location>
</feature>
<sequence>MITVYTCCTNGRDVLRTDQCTEGATFVAYVDNSVPGDGTWLHKQASNSDLSPRRNARRHKILSQDYTDTQYSIWVDSNVALRVPAAVLVDEYLHSSDIAVFSHSSRSCTYEEAKRCMELEIDSSDLMSGQMEKYRADSFPENYGLAETTVVVRRNSARVSGFNARWWAEVCQHSVRDQLSFMYVVRSTNLAVHFIRPTKYLNSHFSITNRPAGRERISLI</sequence>
<evidence type="ECO:0000313" key="2">
    <source>
        <dbReference type="EMBL" id="MDR7271925.1"/>
    </source>
</evidence>
<protein>
    <recommendedName>
        <fullName evidence="1">TOD1/MUCI70 glycosyltransferase-like domain-containing protein</fullName>
    </recommendedName>
</protein>